<evidence type="ECO:0000313" key="1">
    <source>
        <dbReference type="EMBL" id="PUT46490.1"/>
    </source>
</evidence>
<sequence>MDDTDFQKKVHHHFPEGLTGMFTAGSTRSSYILEQSQSSSTTGDIDNLADYFNYCIEKLHALMTMFFNLGGKYFILLGIIFPKIEAPNRSQEYQDKIFAGYRRFLNDDMANFFIDNKIDPYFLNIESWLHPYLPSEVHALAHHYLQFKNTIPHHPDHRKVIFDLSVQPLYAIWDIMANRDDNKDLWFKSQIKAIEASELGLEMTSQFLFEQWVEQSCGIKIPAPHFYLASSSRGTLKFVTSLPSIHSFSHYIKLFFTPYPVFWMQQATLKRIIEEIMCPKTATAKGVDYRGAYSKEQLQSEYERIKKLAEDPESTLGLSRCFGNH</sequence>
<dbReference type="GeneID" id="48948270"/>
<comment type="caution">
    <text evidence="2">The sequence shown here is derived from an EMBL/GenBank/DDBJ whole genome shotgun (WGS) entry which is preliminary data.</text>
</comment>
<dbReference type="Proteomes" id="UP000251035">
    <property type="component" value="Unassembled WGS sequence"/>
</dbReference>
<dbReference type="Gene3D" id="3.40.1180.10">
    <property type="entry name" value="Decaprenyl diphosphate synthase-like"/>
    <property type="match status" value="1"/>
</dbReference>
<dbReference type="Proteomes" id="UP000270757">
    <property type="component" value="Unassembled WGS sequence"/>
</dbReference>
<gene>
    <name evidence="2" type="ORF">D6J04_11020</name>
    <name evidence="1" type="ORF">DB745_10295</name>
    <name evidence="3" type="ORF">DIZ81_11405</name>
</gene>
<dbReference type="InterPro" id="IPR036424">
    <property type="entry name" value="UPP_synth-like_sf"/>
</dbReference>
<evidence type="ECO:0000313" key="3">
    <source>
        <dbReference type="EMBL" id="TID40730.1"/>
    </source>
</evidence>
<accession>A0A3A5L959</accession>
<dbReference type="OrthoDB" id="9970497at2"/>
<evidence type="ECO:0000313" key="4">
    <source>
        <dbReference type="Proteomes" id="UP000251035"/>
    </source>
</evidence>
<evidence type="ECO:0000313" key="5">
    <source>
        <dbReference type="Proteomes" id="UP000270757"/>
    </source>
</evidence>
<dbReference type="EMBL" id="QZWB01000012">
    <property type="protein sequence ID" value="RJT45236.1"/>
    <property type="molecule type" value="Genomic_DNA"/>
</dbReference>
<evidence type="ECO:0000313" key="6">
    <source>
        <dbReference type="Proteomes" id="UP000306421"/>
    </source>
</evidence>
<dbReference type="EMBL" id="QFGG01000011">
    <property type="protein sequence ID" value="TID40730.1"/>
    <property type="molecule type" value="Genomic_DNA"/>
</dbReference>
<dbReference type="RefSeq" id="WP_108294207.1">
    <property type="nucleotide sequence ID" value="NZ_CAAAIR010000012.1"/>
</dbReference>
<dbReference type="Proteomes" id="UP000306421">
    <property type="component" value="Unassembled WGS sequence"/>
</dbReference>
<evidence type="ECO:0000313" key="2">
    <source>
        <dbReference type="EMBL" id="RJT45236.1"/>
    </source>
</evidence>
<proteinExistence type="predicted"/>
<organism evidence="2 5">
    <name type="scientific">Legionella taurinensis</name>
    <dbReference type="NCBI Taxonomy" id="70611"/>
    <lineage>
        <taxon>Bacteria</taxon>
        <taxon>Pseudomonadati</taxon>
        <taxon>Pseudomonadota</taxon>
        <taxon>Gammaproteobacteria</taxon>
        <taxon>Legionellales</taxon>
        <taxon>Legionellaceae</taxon>
        <taxon>Legionella</taxon>
    </lineage>
</organism>
<protein>
    <submittedName>
        <fullName evidence="2">Uncharacterized protein</fullName>
    </submittedName>
</protein>
<dbReference type="AlphaFoldDB" id="A0A3A5L959"/>
<reference evidence="2 5" key="3">
    <citation type="submission" date="2018-09" db="EMBL/GenBank/DDBJ databases">
        <title>Draft genome sequences of Legionella taurinensis isolated from water samples.</title>
        <authorList>
            <person name="Chakeri A."/>
            <person name="Allerberger F."/>
            <person name="Kundi M."/>
            <person name="Ruppitsch W."/>
            <person name="Schmid D."/>
        </authorList>
    </citation>
    <scope>NUCLEOTIDE SEQUENCE [LARGE SCALE GENOMIC DNA]</scope>
    <source>
        <strain evidence="2 5">4570-18-6</strain>
    </source>
</reference>
<name>A0A3A5L959_9GAMM</name>
<dbReference type="GO" id="GO:0016765">
    <property type="term" value="F:transferase activity, transferring alkyl or aryl (other than methyl) groups"/>
    <property type="evidence" value="ECO:0007669"/>
    <property type="project" value="InterPro"/>
</dbReference>
<reference evidence="3 6" key="2">
    <citation type="submission" date="2018-04" db="EMBL/GenBank/DDBJ databases">
        <title>Whole genome sequence comparison of clinical and drinking water Legionella pneumophila isolates.</title>
        <authorList>
            <person name="Garner E."/>
        </authorList>
    </citation>
    <scope>NUCLEOTIDE SEQUENCE [LARGE SCALE GENOMIC DNA]</scope>
    <source>
        <strain evidence="3 6">WH02</strain>
    </source>
</reference>
<keyword evidence="4" id="KW-1185">Reference proteome</keyword>
<dbReference type="EMBL" id="QCXM01000010">
    <property type="protein sequence ID" value="PUT46490.1"/>
    <property type="molecule type" value="Genomic_DNA"/>
</dbReference>
<reference evidence="1 4" key="1">
    <citation type="submission" date="2018-04" db="EMBL/GenBank/DDBJ databases">
        <title>Whole genome sequence comparison of clinical and drinking water Legionella pneumophila isolates associated with the Flint Water Crisis.</title>
        <authorList>
            <person name="Garner E."/>
            <person name="Brown C."/>
            <person name="Schwake O."/>
            <person name="Coil D."/>
            <person name="Jospin G."/>
            <person name="Eisen J."/>
            <person name="Edwards M."/>
            <person name="Pruden A."/>
        </authorList>
    </citation>
    <scope>NUCLEOTIDE SEQUENCE [LARGE SCALE GENOMIC DNA]</scope>
    <source>
        <strain evidence="1 4">Genessee03</strain>
    </source>
</reference>